<dbReference type="SUPFAM" id="SSF50729">
    <property type="entry name" value="PH domain-like"/>
    <property type="match status" value="1"/>
</dbReference>
<dbReference type="InterPro" id="IPR011993">
    <property type="entry name" value="PH-like_dom_sf"/>
</dbReference>
<feature type="domain" description="NECAP PHear" evidence="2">
    <location>
        <begin position="44"/>
        <end position="198"/>
    </location>
</feature>
<dbReference type="GO" id="GO:0030125">
    <property type="term" value="C:clathrin vesicle coat"/>
    <property type="evidence" value="ECO:0007669"/>
    <property type="project" value="TreeGrafter"/>
</dbReference>
<protein>
    <recommendedName>
        <fullName evidence="2">NECAP PHear domain-containing protein</fullName>
    </recommendedName>
</protein>
<name>A0A7S1SI05_9CHLO</name>
<dbReference type="EMBL" id="HBGG01001916">
    <property type="protein sequence ID" value="CAD9198817.1"/>
    <property type="molecule type" value="Transcribed_RNA"/>
</dbReference>
<evidence type="ECO:0000313" key="3">
    <source>
        <dbReference type="EMBL" id="CAD9198817.1"/>
    </source>
</evidence>
<dbReference type="PANTHER" id="PTHR12847">
    <property type="entry name" value="ATP-BINDING CASSETTE ABC TRANSPORTER-RELATED"/>
    <property type="match status" value="1"/>
</dbReference>
<dbReference type="InterPro" id="IPR012466">
    <property type="entry name" value="NECAP_PHear"/>
</dbReference>
<dbReference type="Pfam" id="PF07933">
    <property type="entry name" value="DUF1681"/>
    <property type="match status" value="1"/>
</dbReference>
<sequence>MQRLRSNDLLAAAYLMEETSLSRPTAQTGWCEDALESSSLPVVRFRVKEGYVYHIPPVSSIGHRAELWDVENWFKTVSVQVVSEGDNCFIRLFDPATEELFAECPLPTDDAKFHTAVESVIDSSRYFAIRIVDRSSQRHAFIGLGFRDRGHASNFSAAIDDHRSFLRRQKEAERIASERIEAGGNESGGAYGKDLSLKGTLHIDASKLGNGRCQNSASSHSGRIQSCRDKAQPQTCLLPLPSPPMANNPLKTVAGQGLVEPDMSVADDEWGDFQ</sequence>
<dbReference type="AlphaFoldDB" id="A0A7S1SI05"/>
<evidence type="ECO:0000259" key="2">
    <source>
        <dbReference type="Pfam" id="PF07933"/>
    </source>
</evidence>
<dbReference type="CDD" id="cd13228">
    <property type="entry name" value="PHear_NECAP"/>
    <property type="match status" value="1"/>
</dbReference>
<evidence type="ECO:0000256" key="1">
    <source>
        <dbReference type="SAM" id="MobiDB-lite"/>
    </source>
</evidence>
<gene>
    <name evidence="3" type="ORF">TCHU04912_LOCUS1050</name>
</gene>
<reference evidence="3" key="1">
    <citation type="submission" date="2021-01" db="EMBL/GenBank/DDBJ databases">
        <authorList>
            <person name="Corre E."/>
            <person name="Pelletier E."/>
            <person name="Niang G."/>
            <person name="Scheremetjew M."/>
            <person name="Finn R."/>
            <person name="Kale V."/>
            <person name="Holt S."/>
            <person name="Cochrane G."/>
            <person name="Meng A."/>
            <person name="Brown T."/>
            <person name="Cohen L."/>
        </authorList>
    </citation>
    <scope>NUCLEOTIDE SEQUENCE</scope>
    <source>
        <strain evidence="3">PLY429</strain>
    </source>
</reference>
<dbReference type="GO" id="GO:0006897">
    <property type="term" value="P:endocytosis"/>
    <property type="evidence" value="ECO:0007669"/>
    <property type="project" value="InterPro"/>
</dbReference>
<proteinExistence type="predicted"/>
<accession>A0A7S1SI05</accession>
<organism evidence="3">
    <name type="scientific">Tetraselmis chuii</name>
    <dbReference type="NCBI Taxonomy" id="63592"/>
    <lineage>
        <taxon>Eukaryota</taxon>
        <taxon>Viridiplantae</taxon>
        <taxon>Chlorophyta</taxon>
        <taxon>core chlorophytes</taxon>
        <taxon>Chlorodendrophyceae</taxon>
        <taxon>Chlorodendrales</taxon>
        <taxon>Chlorodendraceae</taxon>
        <taxon>Tetraselmis</taxon>
    </lineage>
</organism>
<dbReference type="PANTHER" id="PTHR12847:SF9">
    <property type="entry name" value="NECAP-LIKE PROTEIN CG9132"/>
    <property type="match status" value="1"/>
</dbReference>
<dbReference type="Gene3D" id="2.30.29.30">
    <property type="entry name" value="Pleckstrin-homology domain (PH domain)/Phosphotyrosine-binding domain (PTB)"/>
    <property type="match status" value="1"/>
</dbReference>
<feature type="compositionally biased region" description="Polar residues" evidence="1">
    <location>
        <begin position="212"/>
        <end position="224"/>
    </location>
</feature>
<feature type="region of interest" description="Disordered" evidence="1">
    <location>
        <begin position="208"/>
        <end position="228"/>
    </location>
</feature>